<evidence type="ECO:0000256" key="5">
    <source>
        <dbReference type="ARBA" id="ARBA00022723"/>
    </source>
</evidence>
<keyword evidence="3" id="KW-0723">Serine/threonine-protein kinase</keyword>
<feature type="compositionally biased region" description="Basic and acidic residues" evidence="12">
    <location>
        <begin position="22"/>
        <end position="32"/>
    </location>
</feature>
<evidence type="ECO:0000256" key="8">
    <source>
        <dbReference type="ARBA" id="ARBA00022840"/>
    </source>
</evidence>
<comment type="catalytic activity">
    <reaction evidence="10">
        <text>L-threonyl-[protein] + ATP = O-phospho-L-threonyl-[protein] + ADP + H(+)</text>
        <dbReference type="Rhea" id="RHEA:46608"/>
        <dbReference type="Rhea" id="RHEA-COMP:11060"/>
        <dbReference type="Rhea" id="RHEA-COMP:11605"/>
        <dbReference type="ChEBI" id="CHEBI:15378"/>
        <dbReference type="ChEBI" id="CHEBI:30013"/>
        <dbReference type="ChEBI" id="CHEBI:30616"/>
        <dbReference type="ChEBI" id="CHEBI:61977"/>
        <dbReference type="ChEBI" id="CHEBI:456216"/>
        <dbReference type="EC" id="2.7.11.1"/>
    </reaction>
</comment>
<dbReference type="PANTHER" id="PTHR45723">
    <property type="entry name" value="SERINE/THREONINE-PROTEIN KINASE RIO1"/>
    <property type="match status" value="1"/>
</dbReference>
<comment type="similarity">
    <text evidence="1">Belongs to the protein kinase superfamily. RIO-type Ser/Thr kinase family.</text>
</comment>
<keyword evidence="8" id="KW-0067">ATP-binding</keyword>
<dbReference type="InterPro" id="IPR018935">
    <property type="entry name" value="RIO_kinase_CS"/>
</dbReference>
<organism evidence="14 15">
    <name type="scientific">Vanrija pseudolonga</name>
    <dbReference type="NCBI Taxonomy" id="143232"/>
    <lineage>
        <taxon>Eukaryota</taxon>
        <taxon>Fungi</taxon>
        <taxon>Dikarya</taxon>
        <taxon>Basidiomycota</taxon>
        <taxon>Agaricomycotina</taxon>
        <taxon>Tremellomycetes</taxon>
        <taxon>Trichosporonales</taxon>
        <taxon>Trichosporonaceae</taxon>
        <taxon>Vanrija</taxon>
    </lineage>
</organism>
<name>A0AAF0XZI0_9TREE</name>
<feature type="compositionally biased region" description="Basic and acidic residues" evidence="12">
    <location>
        <begin position="1"/>
        <end position="12"/>
    </location>
</feature>
<dbReference type="GO" id="GO:0005524">
    <property type="term" value="F:ATP binding"/>
    <property type="evidence" value="ECO:0007669"/>
    <property type="project" value="UniProtKB-KW"/>
</dbReference>
<evidence type="ECO:0000256" key="10">
    <source>
        <dbReference type="ARBA" id="ARBA00047899"/>
    </source>
</evidence>
<dbReference type="PROSITE" id="PS01245">
    <property type="entry name" value="RIO1"/>
    <property type="match status" value="1"/>
</dbReference>
<dbReference type="Gene3D" id="1.10.510.10">
    <property type="entry name" value="Transferase(Phosphotransferase) domain 1"/>
    <property type="match status" value="1"/>
</dbReference>
<reference evidence="14" key="1">
    <citation type="submission" date="2023-10" db="EMBL/GenBank/DDBJ databases">
        <authorList>
            <person name="Noh H."/>
        </authorList>
    </citation>
    <scope>NUCLEOTIDE SEQUENCE</scope>
    <source>
        <strain evidence="14">DUCC4014</strain>
    </source>
</reference>
<sequence length="664" mass="73024">MERSTTRPHDEPETAPAVVAEPAHRPDGRGYIDDADALDNVTEAGGDDASSDGSSIEEEDTEDERSHGGWPLEAGADEAELVDELSDDEMLEWGVEDEDWELADGNFTKQYNRVRQSYAATDATAGPSNALPARNTHALRTQRAAPATAGSLSKKLVNPAILAGGVAANPKSVADRANQKDKADRATHEQVLDARTRLVLSALVNRGYFSVIEHCISTGKEANVYLAFPGDNVPPEPSPYPPTIAVKIYRTSILNFRSRKSYIEGEHRFRGGYTSAKNPRKMVRLWAEKELRNLRRLVQGGVRAPVVIEQRENVLVMEFLGQGSTASPRLKDAEISNSKLPRLYGELLVAMRRMFHHCHLVHADLSEYNILYHAGHVYIIDVSQSVEHDHPSAFDFLRSDIRNVEDFFQRRSGGEVRTLGIRRTWSFIVDESVGLTPEEEQGDAGEDRLLDILKTWLDAEPEAAAGDAVAATSEQKAVDDAVFFSSYIPRSLGEVYDPERDVELLRSGQGDKLIYAGVTGLQIADGKGGEAEAEAGAEAEAKAEVKAEVKPKAAAKAEGKVEAEAEVPAAPVEVAVDAEKPADTDAPSKAPKTVRFEGDDEEEEDDGSDDDDAPTERKSRGFRHEDKEAKKERKKALKEENREKRQNKMPKGEKKRLIKKSGRS</sequence>
<dbReference type="SUPFAM" id="SSF56112">
    <property type="entry name" value="Protein kinase-like (PK-like)"/>
    <property type="match status" value="1"/>
</dbReference>
<comment type="catalytic activity">
    <reaction evidence="11">
        <text>L-seryl-[protein] + ATP = O-phospho-L-seryl-[protein] + ADP + H(+)</text>
        <dbReference type="Rhea" id="RHEA:17989"/>
        <dbReference type="Rhea" id="RHEA-COMP:9863"/>
        <dbReference type="Rhea" id="RHEA-COMP:11604"/>
        <dbReference type="ChEBI" id="CHEBI:15378"/>
        <dbReference type="ChEBI" id="CHEBI:29999"/>
        <dbReference type="ChEBI" id="CHEBI:30616"/>
        <dbReference type="ChEBI" id="CHEBI:83421"/>
        <dbReference type="ChEBI" id="CHEBI:456216"/>
        <dbReference type="EC" id="2.7.11.1"/>
    </reaction>
</comment>
<dbReference type="Gene3D" id="3.30.200.20">
    <property type="entry name" value="Phosphorylase Kinase, domain 1"/>
    <property type="match status" value="1"/>
</dbReference>
<gene>
    <name evidence="14" type="primary">rio1</name>
    <name evidence="14" type="ORF">LOC62_01G000409</name>
</gene>
<evidence type="ECO:0000256" key="9">
    <source>
        <dbReference type="ARBA" id="ARBA00022842"/>
    </source>
</evidence>
<dbReference type="GO" id="GO:0046872">
    <property type="term" value="F:metal ion binding"/>
    <property type="evidence" value="ECO:0007669"/>
    <property type="project" value="UniProtKB-KW"/>
</dbReference>
<dbReference type="CDD" id="cd05147">
    <property type="entry name" value="RIO1_euk"/>
    <property type="match status" value="1"/>
</dbReference>
<evidence type="ECO:0000313" key="14">
    <source>
        <dbReference type="EMBL" id="WOO76792.1"/>
    </source>
</evidence>
<keyword evidence="7 14" id="KW-0418">Kinase</keyword>
<evidence type="ECO:0000256" key="11">
    <source>
        <dbReference type="ARBA" id="ARBA00048679"/>
    </source>
</evidence>
<protein>
    <recommendedName>
        <fullName evidence="2">non-specific serine/threonine protein kinase</fullName>
        <ecNumber evidence="2">2.7.11.1</ecNumber>
    </recommendedName>
</protein>
<keyword evidence="6" id="KW-0547">Nucleotide-binding</keyword>
<proteinExistence type="inferred from homology"/>
<keyword evidence="15" id="KW-1185">Reference proteome</keyword>
<feature type="compositionally biased region" description="Acidic residues" evidence="12">
    <location>
        <begin position="598"/>
        <end position="613"/>
    </location>
</feature>
<evidence type="ECO:0000256" key="3">
    <source>
        <dbReference type="ARBA" id="ARBA00022527"/>
    </source>
</evidence>
<dbReference type="Proteomes" id="UP000827549">
    <property type="component" value="Chromosome 1"/>
</dbReference>
<dbReference type="AlphaFoldDB" id="A0AAF0XZI0"/>
<dbReference type="EC" id="2.7.11.1" evidence="2"/>
<feature type="domain" description="RIO kinase" evidence="13">
    <location>
        <begin position="181"/>
        <end position="430"/>
    </location>
</feature>
<dbReference type="RefSeq" id="XP_062622824.1">
    <property type="nucleotide sequence ID" value="XM_062766840.1"/>
</dbReference>
<feature type="compositionally biased region" description="Basic and acidic residues" evidence="12">
    <location>
        <begin position="614"/>
        <end position="652"/>
    </location>
</feature>
<evidence type="ECO:0000259" key="13">
    <source>
        <dbReference type="SMART" id="SM00090"/>
    </source>
</evidence>
<feature type="compositionally biased region" description="Basic and acidic residues" evidence="12">
    <location>
        <begin position="551"/>
        <end position="563"/>
    </location>
</feature>
<feature type="compositionally biased region" description="Acidic residues" evidence="12">
    <location>
        <begin position="45"/>
        <end position="63"/>
    </location>
</feature>
<evidence type="ECO:0000256" key="6">
    <source>
        <dbReference type="ARBA" id="ARBA00022741"/>
    </source>
</evidence>
<evidence type="ECO:0000256" key="7">
    <source>
        <dbReference type="ARBA" id="ARBA00022777"/>
    </source>
</evidence>
<dbReference type="InterPro" id="IPR051272">
    <property type="entry name" value="RIO-type_Ser/Thr_kinase"/>
</dbReference>
<accession>A0AAF0XZI0</accession>
<dbReference type="Pfam" id="PF01163">
    <property type="entry name" value="RIO1"/>
    <property type="match status" value="1"/>
</dbReference>
<feature type="compositionally biased region" description="Basic residues" evidence="12">
    <location>
        <begin position="653"/>
        <end position="664"/>
    </location>
</feature>
<feature type="compositionally biased region" description="Low complexity" evidence="12">
    <location>
        <begin position="566"/>
        <end position="575"/>
    </location>
</feature>
<dbReference type="EMBL" id="CP086714">
    <property type="protein sequence ID" value="WOO76792.1"/>
    <property type="molecule type" value="Genomic_DNA"/>
</dbReference>
<keyword evidence="5" id="KW-0479">Metal-binding</keyword>
<evidence type="ECO:0000256" key="4">
    <source>
        <dbReference type="ARBA" id="ARBA00022679"/>
    </source>
</evidence>
<dbReference type="GeneID" id="87803668"/>
<evidence type="ECO:0000256" key="12">
    <source>
        <dbReference type="SAM" id="MobiDB-lite"/>
    </source>
</evidence>
<dbReference type="GO" id="GO:0004674">
    <property type="term" value="F:protein serine/threonine kinase activity"/>
    <property type="evidence" value="ECO:0007669"/>
    <property type="project" value="UniProtKB-KW"/>
</dbReference>
<evidence type="ECO:0000256" key="1">
    <source>
        <dbReference type="ARBA" id="ARBA00009196"/>
    </source>
</evidence>
<dbReference type="InterPro" id="IPR011009">
    <property type="entry name" value="Kinase-like_dom_sf"/>
</dbReference>
<dbReference type="InterPro" id="IPR018934">
    <property type="entry name" value="RIO_dom"/>
</dbReference>
<feature type="region of interest" description="Disordered" evidence="12">
    <location>
        <begin position="1"/>
        <end position="75"/>
    </location>
</feature>
<dbReference type="InterPro" id="IPR000687">
    <property type="entry name" value="RIO_kinase"/>
</dbReference>
<dbReference type="SMART" id="SM00090">
    <property type="entry name" value="RIO"/>
    <property type="match status" value="1"/>
</dbReference>
<keyword evidence="4" id="KW-0808">Transferase</keyword>
<keyword evidence="9" id="KW-0460">Magnesium</keyword>
<feature type="region of interest" description="Disordered" evidence="12">
    <location>
        <begin position="551"/>
        <end position="664"/>
    </location>
</feature>
<evidence type="ECO:0000313" key="15">
    <source>
        <dbReference type="Proteomes" id="UP000827549"/>
    </source>
</evidence>
<evidence type="ECO:0000256" key="2">
    <source>
        <dbReference type="ARBA" id="ARBA00012513"/>
    </source>
</evidence>